<dbReference type="InterPro" id="IPR018711">
    <property type="entry name" value="NAGPA"/>
</dbReference>
<evidence type="ECO:0000313" key="4">
    <source>
        <dbReference type="Proteomes" id="UP001059295"/>
    </source>
</evidence>
<dbReference type="RefSeq" id="WP_019245051.1">
    <property type="nucleotide sequence ID" value="NZ_CAPH01000006.1"/>
</dbReference>
<keyword evidence="1" id="KW-0732">Signal</keyword>
<evidence type="ECO:0000256" key="1">
    <source>
        <dbReference type="SAM" id="SignalP"/>
    </source>
</evidence>
<dbReference type="GeneID" id="82890437"/>
<name>A0ABY5V2M0_9BACT</name>
<accession>A0ABY5V2M0</accession>
<evidence type="ECO:0000313" key="3">
    <source>
        <dbReference type="EMBL" id="UWN57542.1"/>
    </source>
</evidence>
<feature type="signal peptide" evidence="1">
    <location>
        <begin position="1"/>
        <end position="21"/>
    </location>
</feature>
<feature type="chain" id="PRO_5045268088" evidence="1">
    <location>
        <begin position="22"/>
        <end position="272"/>
    </location>
</feature>
<keyword evidence="3" id="KW-0326">Glycosidase</keyword>
<organism evidence="3 4">
    <name type="scientific">Alistipes ihumii AP11</name>
    <dbReference type="NCBI Taxonomy" id="1211813"/>
    <lineage>
        <taxon>Bacteria</taxon>
        <taxon>Pseudomonadati</taxon>
        <taxon>Bacteroidota</taxon>
        <taxon>Bacteroidia</taxon>
        <taxon>Bacteroidales</taxon>
        <taxon>Rikenellaceae</taxon>
        <taxon>Alistipes</taxon>
    </lineage>
</organism>
<dbReference type="PANTHER" id="PTHR40446">
    <property type="entry name" value="N-ACETYLGLUCOSAMINE-1-PHOSPHODIESTER ALPHA-N-ACETYLGLUCOSAMINIDASE"/>
    <property type="match status" value="1"/>
</dbReference>
<feature type="domain" description="Phosphodiester glycosidase" evidence="2">
    <location>
        <begin position="91"/>
        <end position="269"/>
    </location>
</feature>
<keyword evidence="3" id="KW-0378">Hydrolase</keyword>
<keyword evidence="4" id="KW-1185">Reference proteome</keyword>
<gene>
    <name evidence="3" type="ORF">NQ491_01845</name>
</gene>
<sequence>MKLFKALLIFWLSATAAAASAQRAEDSLAITDGPWKVLIDENGILCKKLQTRVFDTLQRISVVEVDPSLYYPLLVQDTLIEKTSQMGVKNNGVAAINGGYFKTKTTRAEAADLIKINGKYPRQSHTAGSTGALGIDSLGLLHFAYVPSTDPEWFDRFPSVLVAGPMLIENGRTIVGNSSRDRHPRSCIGVKKDGTVVLLTVDGRKEKAAGMSFQELAYVAHLLGLEQAVNLDGGGSSTLWTKSRNLVNVPSDKVLIFRSERPVANGIVIRRR</sequence>
<protein>
    <submittedName>
        <fullName evidence="3">Phosphodiester glycosidase family protein</fullName>
    </submittedName>
</protein>
<dbReference type="EMBL" id="CP102294">
    <property type="protein sequence ID" value="UWN57542.1"/>
    <property type="molecule type" value="Genomic_DNA"/>
</dbReference>
<dbReference type="Proteomes" id="UP001059295">
    <property type="component" value="Chromosome"/>
</dbReference>
<reference evidence="3" key="1">
    <citation type="journal article" date="2022" name="Cell">
        <title>Design, construction, and in vivo augmentation of a complex gut microbiome.</title>
        <authorList>
            <person name="Cheng A.G."/>
            <person name="Ho P.Y."/>
            <person name="Aranda-Diaz A."/>
            <person name="Jain S."/>
            <person name="Yu F.B."/>
            <person name="Meng X."/>
            <person name="Wang M."/>
            <person name="Iakiviak M."/>
            <person name="Nagashima K."/>
            <person name="Zhao A."/>
            <person name="Murugkar P."/>
            <person name="Patil A."/>
            <person name="Atabakhsh K."/>
            <person name="Weakley A."/>
            <person name="Yan J."/>
            <person name="Brumbaugh A.R."/>
            <person name="Higginbottom S."/>
            <person name="Dimas A."/>
            <person name="Shiver A.L."/>
            <person name="Deutschbauer A."/>
            <person name="Neff N."/>
            <person name="Sonnenburg J.L."/>
            <person name="Huang K.C."/>
            <person name="Fischbach M.A."/>
        </authorList>
    </citation>
    <scope>NUCLEOTIDE SEQUENCE</scope>
    <source>
        <strain evidence="3">AP11</strain>
    </source>
</reference>
<evidence type="ECO:0000259" key="2">
    <source>
        <dbReference type="Pfam" id="PF09992"/>
    </source>
</evidence>
<dbReference type="PANTHER" id="PTHR40446:SF2">
    <property type="entry name" value="N-ACETYLGLUCOSAMINE-1-PHOSPHODIESTER ALPHA-N-ACETYLGLUCOSAMINIDASE"/>
    <property type="match status" value="1"/>
</dbReference>
<proteinExistence type="predicted"/>
<dbReference type="GO" id="GO:0016798">
    <property type="term" value="F:hydrolase activity, acting on glycosyl bonds"/>
    <property type="evidence" value="ECO:0007669"/>
    <property type="project" value="UniProtKB-KW"/>
</dbReference>
<dbReference type="Pfam" id="PF09992">
    <property type="entry name" value="NAGPA"/>
    <property type="match status" value="1"/>
</dbReference>